<evidence type="ECO:0000313" key="6">
    <source>
        <dbReference type="Proteomes" id="UP000831290"/>
    </source>
</evidence>
<evidence type="ECO:0000256" key="3">
    <source>
        <dbReference type="ARBA" id="ARBA00023163"/>
    </source>
</evidence>
<dbReference type="InterPro" id="IPR019888">
    <property type="entry name" value="Tscrpt_reg_AsnC-like"/>
</dbReference>
<dbReference type="GO" id="GO:0043565">
    <property type="term" value="F:sequence-specific DNA binding"/>
    <property type="evidence" value="ECO:0007669"/>
    <property type="project" value="InterPro"/>
</dbReference>
<dbReference type="PROSITE" id="PS50956">
    <property type="entry name" value="HTH_ASNC_2"/>
    <property type="match status" value="1"/>
</dbReference>
<protein>
    <submittedName>
        <fullName evidence="5">Lrp/AsnC family transcriptional regulator</fullName>
    </submittedName>
</protein>
<dbReference type="RefSeq" id="WP_255842929.1">
    <property type="nucleotide sequence ID" value="NZ_CP094358.1"/>
</dbReference>
<dbReference type="PANTHER" id="PTHR30154">
    <property type="entry name" value="LEUCINE-RESPONSIVE REGULATORY PROTEIN"/>
    <property type="match status" value="1"/>
</dbReference>
<reference evidence="5" key="1">
    <citation type="submission" date="2022-03" db="EMBL/GenBank/DDBJ databases">
        <title>Description of Abyssus ytuae gen. nov., sp. nov., a novel member of the family Flavobacteriaceae isolated from the sediment of Mariana Trench.</title>
        <authorList>
            <person name="Zhang J."/>
            <person name="Xu X."/>
        </authorList>
    </citation>
    <scope>NUCLEOTIDE SEQUENCE</scope>
    <source>
        <strain evidence="5">MT3330</strain>
    </source>
</reference>
<dbReference type="PRINTS" id="PR00033">
    <property type="entry name" value="HTHASNC"/>
</dbReference>
<evidence type="ECO:0000256" key="2">
    <source>
        <dbReference type="ARBA" id="ARBA00023125"/>
    </source>
</evidence>
<evidence type="ECO:0000259" key="4">
    <source>
        <dbReference type="PROSITE" id="PS50956"/>
    </source>
</evidence>
<dbReference type="KEGG" id="fbm:MQE35_17225"/>
<keyword evidence="3" id="KW-0804">Transcription</keyword>
<keyword evidence="6" id="KW-1185">Reference proteome</keyword>
<gene>
    <name evidence="5" type="ORF">MQE35_17225</name>
</gene>
<dbReference type="PANTHER" id="PTHR30154:SF53">
    <property type="entry name" value="HTH-TYPE TRANSCRIPTIONAL REGULATOR LRPC"/>
    <property type="match status" value="1"/>
</dbReference>
<sequence>MVDKIDVKILEVLKNNSRLSFAEIGRMINLSPSSVRERIQKLEDSQIILGYNVNLNYKLLEYDLEAFILVKVFHGKLTSFLNVLNHIEEIVEAHRIIGNQNVHLKVLLKNQIHLQELIDRLMAFGDTQTLLVLSKVK</sequence>
<dbReference type="InterPro" id="IPR011008">
    <property type="entry name" value="Dimeric_a/b-barrel"/>
</dbReference>
<dbReference type="EMBL" id="CP094358">
    <property type="protein sequence ID" value="UOB17464.1"/>
    <property type="molecule type" value="Genomic_DNA"/>
</dbReference>
<dbReference type="SUPFAM" id="SSF54909">
    <property type="entry name" value="Dimeric alpha+beta barrel"/>
    <property type="match status" value="1"/>
</dbReference>
<accession>A0A9E6ZML6</accession>
<dbReference type="InterPro" id="IPR036388">
    <property type="entry name" value="WH-like_DNA-bd_sf"/>
</dbReference>
<dbReference type="GO" id="GO:0043200">
    <property type="term" value="P:response to amino acid"/>
    <property type="evidence" value="ECO:0007669"/>
    <property type="project" value="TreeGrafter"/>
</dbReference>
<dbReference type="Gene3D" id="3.30.70.920">
    <property type="match status" value="1"/>
</dbReference>
<keyword evidence="2" id="KW-0238">DNA-binding</keyword>
<dbReference type="Proteomes" id="UP000831290">
    <property type="component" value="Chromosome"/>
</dbReference>
<evidence type="ECO:0000256" key="1">
    <source>
        <dbReference type="ARBA" id="ARBA00023015"/>
    </source>
</evidence>
<dbReference type="AlphaFoldDB" id="A0A9E6ZML6"/>
<dbReference type="GO" id="GO:0005829">
    <property type="term" value="C:cytosol"/>
    <property type="evidence" value="ECO:0007669"/>
    <property type="project" value="TreeGrafter"/>
</dbReference>
<dbReference type="Gene3D" id="1.10.10.10">
    <property type="entry name" value="Winged helix-like DNA-binding domain superfamily/Winged helix DNA-binding domain"/>
    <property type="match status" value="1"/>
</dbReference>
<organism evidence="5 6">
    <name type="scientific">Abyssalbus ytuae</name>
    <dbReference type="NCBI Taxonomy" id="2926907"/>
    <lineage>
        <taxon>Bacteria</taxon>
        <taxon>Pseudomonadati</taxon>
        <taxon>Bacteroidota</taxon>
        <taxon>Flavobacteriia</taxon>
        <taxon>Flavobacteriales</taxon>
        <taxon>Flavobacteriaceae</taxon>
        <taxon>Abyssalbus</taxon>
    </lineage>
</organism>
<dbReference type="InterPro" id="IPR000485">
    <property type="entry name" value="AsnC-type_HTH_dom"/>
</dbReference>
<dbReference type="InterPro" id="IPR019887">
    <property type="entry name" value="Tscrpt_reg_AsnC/Lrp_C"/>
</dbReference>
<name>A0A9E6ZML6_9FLAO</name>
<proteinExistence type="predicted"/>
<dbReference type="SMART" id="SM00344">
    <property type="entry name" value="HTH_ASNC"/>
    <property type="match status" value="1"/>
</dbReference>
<dbReference type="InterPro" id="IPR036390">
    <property type="entry name" value="WH_DNA-bd_sf"/>
</dbReference>
<keyword evidence="1" id="KW-0805">Transcription regulation</keyword>
<evidence type="ECO:0000313" key="5">
    <source>
        <dbReference type="EMBL" id="UOB17464.1"/>
    </source>
</evidence>
<feature type="domain" description="HTH asnC-type" evidence="4">
    <location>
        <begin position="2"/>
        <end position="63"/>
    </location>
</feature>
<dbReference type="SUPFAM" id="SSF46785">
    <property type="entry name" value="Winged helix' DNA-binding domain"/>
    <property type="match status" value="1"/>
</dbReference>
<dbReference type="Pfam" id="PF13404">
    <property type="entry name" value="HTH_AsnC-type"/>
    <property type="match status" value="1"/>
</dbReference>
<dbReference type="Pfam" id="PF01037">
    <property type="entry name" value="AsnC_trans_reg"/>
    <property type="match status" value="1"/>
</dbReference>